<protein>
    <submittedName>
        <fullName evidence="1">Uncharacterized protein</fullName>
    </submittedName>
</protein>
<gene>
    <name evidence="1" type="ORF">TorRG33x02_239560</name>
</gene>
<reference evidence="2" key="1">
    <citation type="submission" date="2016-06" db="EMBL/GenBank/DDBJ databases">
        <title>Parallel loss of symbiosis genes in relatives of nitrogen-fixing non-legume Parasponia.</title>
        <authorList>
            <person name="Van Velzen R."/>
            <person name="Holmer R."/>
            <person name="Bu F."/>
            <person name="Rutten L."/>
            <person name="Van Zeijl A."/>
            <person name="Liu W."/>
            <person name="Santuari L."/>
            <person name="Cao Q."/>
            <person name="Sharma T."/>
            <person name="Shen D."/>
            <person name="Roswanjaya Y."/>
            <person name="Wardhani T."/>
            <person name="Kalhor M.S."/>
            <person name="Jansen J."/>
            <person name="Van den Hoogen J."/>
            <person name="Gungor B."/>
            <person name="Hartog M."/>
            <person name="Hontelez J."/>
            <person name="Verver J."/>
            <person name="Yang W.-C."/>
            <person name="Schijlen E."/>
            <person name="Repin R."/>
            <person name="Schilthuizen M."/>
            <person name="Schranz E."/>
            <person name="Heidstra R."/>
            <person name="Miyata K."/>
            <person name="Fedorova E."/>
            <person name="Kohlen W."/>
            <person name="Bisseling T."/>
            <person name="Smit S."/>
            <person name="Geurts R."/>
        </authorList>
    </citation>
    <scope>NUCLEOTIDE SEQUENCE [LARGE SCALE GENOMIC DNA]</scope>
    <source>
        <strain evidence="2">cv. RG33-2</strain>
    </source>
</reference>
<keyword evidence="2" id="KW-1185">Reference proteome</keyword>
<proteinExistence type="predicted"/>
<evidence type="ECO:0000313" key="2">
    <source>
        <dbReference type="Proteomes" id="UP000237000"/>
    </source>
</evidence>
<dbReference type="EMBL" id="JXTC01000244">
    <property type="protein sequence ID" value="PON77840.1"/>
    <property type="molecule type" value="Genomic_DNA"/>
</dbReference>
<accession>A0A2P5DX32</accession>
<name>A0A2P5DX32_TREOI</name>
<dbReference type="AlphaFoldDB" id="A0A2P5DX32"/>
<dbReference type="InParanoid" id="A0A2P5DX32"/>
<dbReference type="Proteomes" id="UP000237000">
    <property type="component" value="Unassembled WGS sequence"/>
</dbReference>
<feature type="non-terminal residue" evidence="1">
    <location>
        <position position="57"/>
    </location>
</feature>
<sequence length="57" mass="6120">MYHKRGGFSLPRPAPIKSSVGRCPAPHGAPFIAGQACPALPEIFVPEIFAIPNWAYS</sequence>
<organism evidence="1 2">
    <name type="scientific">Trema orientale</name>
    <name type="common">Charcoal tree</name>
    <name type="synonym">Celtis orientalis</name>
    <dbReference type="NCBI Taxonomy" id="63057"/>
    <lineage>
        <taxon>Eukaryota</taxon>
        <taxon>Viridiplantae</taxon>
        <taxon>Streptophyta</taxon>
        <taxon>Embryophyta</taxon>
        <taxon>Tracheophyta</taxon>
        <taxon>Spermatophyta</taxon>
        <taxon>Magnoliopsida</taxon>
        <taxon>eudicotyledons</taxon>
        <taxon>Gunneridae</taxon>
        <taxon>Pentapetalae</taxon>
        <taxon>rosids</taxon>
        <taxon>fabids</taxon>
        <taxon>Rosales</taxon>
        <taxon>Cannabaceae</taxon>
        <taxon>Trema</taxon>
    </lineage>
</organism>
<comment type="caution">
    <text evidence="1">The sequence shown here is derived from an EMBL/GenBank/DDBJ whole genome shotgun (WGS) entry which is preliminary data.</text>
</comment>
<evidence type="ECO:0000313" key="1">
    <source>
        <dbReference type="EMBL" id="PON77840.1"/>
    </source>
</evidence>